<sequence>MTSRGLKATKTKGKGTDAASDQVEDIFKSLLGQERVVSVIATTADGAVIKSTLEDAEETARYVRLAVGLCREANESGTGPRPSFFKMKSGDREIFITLSKKYMLIAVTKVFNPPAEPTK</sequence>
<gene>
    <name evidence="1" type="ORF">HPB50_022243</name>
</gene>
<organism evidence="1 2">
    <name type="scientific">Hyalomma asiaticum</name>
    <name type="common">Tick</name>
    <dbReference type="NCBI Taxonomy" id="266040"/>
    <lineage>
        <taxon>Eukaryota</taxon>
        <taxon>Metazoa</taxon>
        <taxon>Ecdysozoa</taxon>
        <taxon>Arthropoda</taxon>
        <taxon>Chelicerata</taxon>
        <taxon>Arachnida</taxon>
        <taxon>Acari</taxon>
        <taxon>Parasitiformes</taxon>
        <taxon>Ixodida</taxon>
        <taxon>Ixodoidea</taxon>
        <taxon>Ixodidae</taxon>
        <taxon>Hyalomminae</taxon>
        <taxon>Hyalomma</taxon>
    </lineage>
</organism>
<comment type="caution">
    <text evidence="1">The sequence shown here is derived from an EMBL/GenBank/DDBJ whole genome shotgun (WGS) entry which is preliminary data.</text>
</comment>
<evidence type="ECO:0000313" key="1">
    <source>
        <dbReference type="EMBL" id="KAH6931119.1"/>
    </source>
</evidence>
<reference evidence="1" key="1">
    <citation type="submission" date="2020-05" db="EMBL/GenBank/DDBJ databases">
        <title>Large-scale comparative analyses of tick genomes elucidate their genetic diversity and vector capacities.</title>
        <authorList>
            <person name="Jia N."/>
            <person name="Wang J."/>
            <person name="Shi W."/>
            <person name="Du L."/>
            <person name="Sun Y."/>
            <person name="Zhan W."/>
            <person name="Jiang J."/>
            <person name="Wang Q."/>
            <person name="Zhang B."/>
            <person name="Ji P."/>
            <person name="Sakyi L.B."/>
            <person name="Cui X."/>
            <person name="Yuan T."/>
            <person name="Jiang B."/>
            <person name="Yang W."/>
            <person name="Lam T.T.-Y."/>
            <person name="Chang Q."/>
            <person name="Ding S."/>
            <person name="Wang X."/>
            <person name="Zhu J."/>
            <person name="Ruan X."/>
            <person name="Zhao L."/>
            <person name="Wei J."/>
            <person name="Que T."/>
            <person name="Du C."/>
            <person name="Cheng J."/>
            <person name="Dai P."/>
            <person name="Han X."/>
            <person name="Huang E."/>
            <person name="Gao Y."/>
            <person name="Liu J."/>
            <person name="Shao H."/>
            <person name="Ye R."/>
            <person name="Li L."/>
            <person name="Wei W."/>
            <person name="Wang X."/>
            <person name="Wang C."/>
            <person name="Yang T."/>
            <person name="Huo Q."/>
            <person name="Li W."/>
            <person name="Guo W."/>
            <person name="Chen H."/>
            <person name="Zhou L."/>
            <person name="Ni X."/>
            <person name="Tian J."/>
            <person name="Zhou Y."/>
            <person name="Sheng Y."/>
            <person name="Liu T."/>
            <person name="Pan Y."/>
            <person name="Xia L."/>
            <person name="Li J."/>
            <person name="Zhao F."/>
            <person name="Cao W."/>
        </authorList>
    </citation>
    <scope>NUCLEOTIDE SEQUENCE</scope>
    <source>
        <strain evidence="1">Hyas-2018</strain>
    </source>
</reference>
<accession>A0ACB7SEG7</accession>
<dbReference type="EMBL" id="CM023485">
    <property type="protein sequence ID" value="KAH6931119.1"/>
    <property type="molecule type" value="Genomic_DNA"/>
</dbReference>
<keyword evidence="2" id="KW-1185">Reference proteome</keyword>
<name>A0ACB7SEG7_HYAAI</name>
<proteinExistence type="predicted"/>
<protein>
    <submittedName>
        <fullName evidence="1">Uncharacterized protein</fullName>
    </submittedName>
</protein>
<evidence type="ECO:0000313" key="2">
    <source>
        <dbReference type="Proteomes" id="UP000821845"/>
    </source>
</evidence>
<dbReference type="Proteomes" id="UP000821845">
    <property type="component" value="Chromosome 5"/>
</dbReference>